<dbReference type="OrthoDB" id="49151at2759"/>
<evidence type="ECO:0000313" key="3">
    <source>
        <dbReference type="Proteomes" id="UP001085076"/>
    </source>
</evidence>
<proteinExistence type="predicted"/>
<evidence type="ECO:0000256" key="1">
    <source>
        <dbReference type="SAM" id="MobiDB-lite"/>
    </source>
</evidence>
<dbReference type="Proteomes" id="UP001085076">
    <property type="component" value="Miscellaneous, Linkage group lg05"/>
</dbReference>
<reference evidence="2" key="1">
    <citation type="submission" date="2021-03" db="EMBL/GenBank/DDBJ databases">
        <authorList>
            <person name="Li Z."/>
            <person name="Yang C."/>
        </authorList>
    </citation>
    <scope>NUCLEOTIDE SEQUENCE</scope>
    <source>
        <strain evidence="2">Dzin_1.0</strain>
        <tissue evidence="2">Leaf</tissue>
    </source>
</reference>
<organism evidence="2 3">
    <name type="scientific">Dioscorea zingiberensis</name>
    <dbReference type="NCBI Taxonomy" id="325984"/>
    <lineage>
        <taxon>Eukaryota</taxon>
        <taxon>Viridiplantae</taxon>
        <taxon>Streptophyta</taxon>
        <taxon>Embryophyta</taxon>
        <taxon>Tracheophyta</taxon>
        <taxon>Spermatophyta</taxon>
        <taxon>Magnoliopsida</taxon>
        <taxon>Liliopsida</taxon>
        <taxon>Dioscoreales</taxon>
        <taxon>Dioscoreaceae</taxon>
        <taxon>Dioscorea</taxon>
    </lineage>
</organism>
<sequence length="101" mass="11556">MNDKGGGCERSNYKHIFLLKLQRPEIVLIQRMVKKQLVLFVKRIAPVIPSLYVVDADIPVSELSKDEEKLEKDNEVYSAIKESPDEAPEKWSHAQAKEGHL</sequence>
<feature type="compositionally biased region" description="Basic and acidic residues" evidence="1">
    <location>
        <begin position="82"/>
        <end position="101"/>
    </location>
</feature>
<accession>A0A9D5HBL9</accession>
<dbReference type="AlphaFoldDB" id="A0A9D5HBL9"/>
<comment type="caution">
    <text evidence="2">The sequence shown here is derived from an EMBL/GenBank/DDBJ whole genome shotgun (WGS) entry which is preliminary data.</text>
</comment>
<name>A0A9D5HBL9_9LILI</name>
<evidence type="ECO:0000313" key="2">
    <source>
        <dbReference type="EMBL" id="KAJ0970651.1"/>
    </source>
</evidence>
<keyword evidence="3" id="KW-1185">Reference proteome</keyword>
<gene>
    <name evidence="2" type="ORF">J5N97_018610</name>
</gene>
<protein>
    <submittedName>
        <fullName evidence="2">Uncharacterized protein</fullName>
    </submittedName>
</protein>
<reference evidence="2" key="2">
    <citation type="journal article" date="2022" name="Hortic Res">
        <title>The genome of Dioscorea zingiberensis sheds light on the biosynthesis, origin and evolution of the medicinally important diosgenin saponins.</title>
        <authorList>
            <person name="Li Y."/>
            <person name="Tan C."/>
            <person name="Li Z."/>
            <person name="Guo J."/>
            <person name="Li S."/>
            <person name="Chen X."/>
            <person name="Wang C."/>
            <person name="Dai X."/>
            <person name="Yang H."/>
            <person name="Song W."/>
            <person name="Hou L."/>
            <person name="Xu J."/>
            <person name="Tong Z."/>
            <person name="Xu A."/>
            <person name="Yuan X."/>
            <person name="Wang W."/>
            <person name="Yang Q."/>
            <person name="Chen L."/>
            <person name="Sun Z."/>
            <person name="Wang K."/>
            <person name="Pan B."/>
            <person name="Chen J."/>
            <person name="Bao Y."/>
            <person name="Liu F."/>
            <person name="Qi X."/>
            <person name="Gang D.R."/>
            <person name="Wen J."/>
            <person name="Li J."/>
        </authorList>
    </citation>
    <scope>NUCLEOTIDE SEQUENCE</scope>
    <source>
        <strain evidence="2">Dzin_1.0</strain>
    </source>
</reference>
<feature type="region of interest" description="Disordered" evidence="1">
    <location>
        <begin position="81"/>
        <end position="101"/>
    </location>
</feature>
<dbReference type="EMBL" id="JAGGNH010000005">
    <property type="protein sequence ID" value="KAJ0970651.1"/>
    <property type="molecule type" value="Genomic_DNA"/>
</dbReference>